<protein>
    <submittedName>
        <fullName evidence="2">Superfamily IV 4 TMS phage holin</fullName>
    </submittedName>
</protein>
<keyword evidence="1" id="KW-0472">Membrane</keyword>
<dbReference type="EMBL" id="SLXV01000043">
    <property type="protein sequence ID" value="TCP64134.1"/>
    <property type="molecule type" value="Genomic_DNA"/>
</dbReference>
<organism evidence="2 3">
    <name type="scientific">Baia soyae</name>
    <dbReference type="NCBI Taxonomy" id="1544746"/>
    <lineage>
        <taxon>Bacteria</taxon>
        <taxon>Bacillati</taxon>
        <taxon>Bacillota</taxon>
        <taxon>Bacilli</taxon>
        <taxon>Bacillales</taxon>
        <taxon>Thermoactinomycetaceae</taxon>
        <taxon>Baia</taxon>
    </lineage>
</organism>
<evidence type="ECO:0000256" key="1">
    <source>
        <dbReference type="SAM" id="Phobius"/>
    </source>
</evidence>
<comment type="caution">
    <text evidence="2">The sequence shown here is derived from an EMBL/GenBank/DDBJ whole genome shotgun (WGS) entry which is preliminary data.</text>
</comment>
<reference evidence="2 3" key="1">
    <citation type="submission" date="2019-03" db="EMBL/GenBank/DDBJ databases">
        <title>Genomic Encyclopedia of Type Strains, Phase IV (KMG-IV): sequencing the most valuable type-strain genomes for metagenomic binning, comparative biology and taxonomic classification.</title>
        <authorList>
            <person name="Goeker M."/>
        </authorList>
    </citation>
    <scope>NUCLEOTIDE SEQUENCE [LARGE SCALE GENOMIC DNA]</scope>
    <source>
        <strain evidence="2 3">DSM 46831</strain>
    </source>
</reference>
<feature type="transmembrane region" description="Helical" evidence="1">
    <location>
        <begin position="28"/>
        <end position="46"/>
    </location>
</feature>
<sequence length="112" mass="12102">MIRHIVRFIVSVIVLMIVAALVPGFRISGFGTAIIAALFIALLGWLMEMLFGERISPYGRGIVGFISTVVVLYITSMIVNGFEIGVFSAIVAALIIGIVDLFSPTIKDRVDS</sequence>
<evidence type="ECO:0000313" key="3">
    <source>
        <dbReference type="Proteomes" id="UP000294746"/>
    </source>
</evidence>
<keyword evidence="1" id="KW-0812">Transmembrane</keyword>
<dbReference type="InterPro" id="IPR007165">
    <property type="entry name" value="Phage_holin_4_2"/>
</dbReference>
<evidence type="ECO:0000313" key="2">
    <source>
        <dbReference type="EMBL" id="TCP64134.1"/>
    </source>
</evidence>
<keyword evidence="3" id="KW-1185">Reference proteome</keyword>
<feature type="transmembrane region" description="Helical" evidence="1">
    <location>
        <begin position="84"/>
        <end position="102"/>
    </location>
</feature>
<dbReference type="Proteomes" id="UP000294746">
    <property type="component" value="Unassembled WGS sequence"/>
</dbReference>
<dbReference type="PANTHER" id="PTHR37309">
    <property type="entry name" value="SLR0284 PROTEIN"/>
    <property type="match status" value="1"/>
</dbReference>
<proteinExistence type="predicted"/>
<name>A0A4R2RMB2_9BACL</name>
<gene>
    <name evidence="2" type="ORF">EDD57_14319</name>
</gene>
<dbReference type="Pfam" id="PF04020">
    <property type="entry name" value="Phage_holin_4_2"/>
    <property type="match status" value="1"/>
</dbReference>
<keyword evidence="1" id="KW-1133">Transmembrane helix</keyword>
<dbReference type="RefSeq" id="WP_131849663.1">
    <property type="nucleotide sequence ID" value="NZ_SLXV01000043.1"/>
</dbReference>
<feature type="transmembrane region" description="Helical" evidence="1">
    <location>
        <begin position="58"/>
        <end position="78"/>
    </location>
</feature>
<dbReference type="AlphaFoldDB" id="A0A4R2RMB2"/>
<dbReference type="OrthoDB" id="1701386at2"/>
<accession>A0A4R2RMB2</accession>
<feature type="transmembrane region" description="Helical" evidence="1">
    <location>
        <begin position="5"/>
        <end position="22"/>
    </location>
</feature>
<dbReference type="PANTHER" id="PTHR37309:SF1">
    <property type="entry name" value="SLR0284 PROTEIN"/>
    <property type="match status" value="1"/>
</dbReference>